<dbReference type="Proteomes" id="UP000784435">
    <property type="component" value="Unassembled WGS sequence"/>
</dbReference>
<evidence type="ECO:0000313" key="2">
    <source>
        <dbReference type="EMBL" id="HJG80828.1"/>
    </source>
</evidence>
<gene>
    <name evidence="2" type="ORF">K8V08_10500</name>
</gene>
<dbReference type="CDD" id="cd00085">
    <property type="entry name" value="HNHc"/>
    <property type="match status" value="1"/>
</dbReference>
<comment type="caution">
    <text evidence="2">The sequence shown here is derived from an EMBL/GenBank/DDBJ whole genome shotgun (WGS) entry which is preliminary data.</text>
</comment>
<feature type="region of interest" description="Disordered" evidence="1">
    <location>
        <begin position="36"/>
        <end position="97"/>
    </location>
</feature>
<keyword evidence="2" id="KW-0255">Endonuclease</keyword>
<accession>A0A921MEW1</accession>
<keyword evidence="2" id="KW-0378">Hydrolase</keyword>
<organism evidence="2 3">
    <name type="scientific">Brevibacterium senegalense</name>
    <dbReference type="NCBI Taxonomy" id="1033736"/>
    <lineage>
        <taxon>Bacteria</taxon>
        <taxon>Bacillati</taxon>
        <taxon>Actinomycetota</taxon>
        <taxon>Actinomycetes</taxon>
        <taxon>Micrococcales</taxon>
        <taxon>Brevibacteriaceae</taxon>
        <taxon>Brevibacterium</taxon>
    </lineage>
</organism>
<keyword evidence="2" id="KW-0540">Nuclease</keyword>
<evidence type="ECO:0000256" key="1">
    <source>
        <dbReference type="SAM" id="MobiDB-lite"/>
    </source>
</evidence>
<name>A0A921MEW1_9MICO</name>
<feature type="region of interest" description="Disordered" evidence="1">
    <location>
        <begin position="600"/>
        <end position="651"/>
    </location>
</feature>
<reference evidence="2" key="1">
    <citation type="journal article" date="2021" name="PeerJ">
        <title>Extensive microbial diversity within the chicken gut microbiome revealed by metagenomics and culture.</title>
        <authorList>
            <person name="Gilroy R."/>
            <person name="Ravi A."/>
            <person name="Getino M."/>
            <person name="Pursley I."/>
            <person name="Horton D.L."/>
            <person name="Alikhan N.F."/>
            <person name="Baker D."/>
            <person name="Gharbi K."/>
            <person name="Hall N."/>
            <person name="Watson M."/>
            <person name="Adriaenssens E.M."/>
            <person name="Foster-Nyarko E."/>
            <person name="Jarju S."/>
            <person name="Secka A."/>
            <person name="Antonio M."/>
            <person name="Oren A."/>
            <person name="Chaudhuri R.R."/>
            <person name="La Ragione R."/>
            <person name="Hildebrand F."/>
            <person name="Pallen M.J."/>
        </authorList>
    </citation>
    <scope>NUCLEOTIDE SEQUENCE</scope>
    <source>
        <strain evidence="2">ChiGjej5B5-7349</strain>
    </source>
</reference>
<reference evidence="2" key="2">
    <citation type="submission" date="2021-09" db="EMBL/GenBank/DDBJ databases">
        <authorList>
            <person name="Gilroy R."/>
        </authorList>
    </citation>
    <scope>NUCLEOTIDE SEQUENCE</scope>
    <source>
        <strain evidence="2">ChiGjej5B5-7349</strain>
    </source>
</reference>
<feature type="compositionally biased region" description="Basic and acidic residues" evidence="1">
    <location>
        <begin position="614"/>
        <end position="624"/>
    </location>
</feature>
<proteinExistence type="predicted"/>
<dbReference type="GO" id="GO:0004519">
    <property type="term" value="F:endonuclease activity"/>
    <property type="evidence" value="ECO:0007669"/>
    <property type="project" value="UniProtKB-KW"/>
</dbReference>
<sequence>MTTGPDRLPRPALQILTVQNVRDAIARVADGTFGKEIPAESSELTESAPSAGARDAVPACAPALPLDLSTAPDRASAETRDGFPQRADAQGQSDPGPQFTTVGLLGQWVGSNEDSGRLQALEAAQLAAFALARVLNREGGEDALERFLSAEGLFDDADPDVDADTDPRISTQAGRLLRSEDLLIVSAHMRKTKRASATRRVTQAMVWFLGFHNLLTSVAQGRLAFERIARLVGRVDDALLPLSEVRALDRYLDSMRPDLSMDQFEKLTRKQIRTLVPVPEDPEAPRRNRSVRLERCDDDTGILTLTGPIHMLDALYQRTRATARAIRRRELSGLGVEDQGTGVSTDQGDINAWDSRVADLRTIAQLTFDLLAGSRPQTQVRVGSGAVGAGAGGAVAGVGAPAGRDADVAGDAATPSLDLGPVGHHAADDGELIDVLCPTDGTWLRKQAAVHVTVPASTLLGMNETPGWTTGDATLSAPTCREIASYATSWVRIITDPVTGAVTDDIAQTYEPTAGMRRTVRQKWRSCTAPGCSRHAASCEIDHCCSFSKKDPAKGGLTVVENLHPLCKHHHQLKTMGIIGLRRVSSDEIVWVLPMGVKSTAVPPSIGDTDQDTPPDRLLDRARSADVGASRLGTPVPNMAGADTSDEPPPF</sequence>
<protein>
    <submittedName>
        <fullName evidence="2">HNH endonuclease</fullName>
    </submittedName>
</protein>
<evidence type="ECO:0000313" key="3">
    <source>
        <dbReference type="Proteomes" id="UP000784435"/>
    </source>
</evidence>
<dbReference type="InterPro" id="IPR003615">
    <property type="entry name" value="HNH_nuc"/>
</dbReference>
<dbReference type="AlphaFoldDB" id="A0A921MEW1"/>
<dbReference type="EMBL" id="DYUK01000226">
    <property type="protein sequence ID" value="HJG80828.1"/>
    <property type="molecule type" value="Genomic_DNA"/>
</dbReference>